<reference evidence="1 2" key="1">
    <citation type="submission" date="2017-07" db="EMBL/GenBank/DDBJ databases">
        <title>Draft whole genome sequences of clinical Proprionibacteriaceae strains.</title>
        <authorList>
            <person name="Bernier A.-M."/>
            <person name="Bernard K."/>
            <person name="Domingo M.-C."/>
        </authorList>
    </citation>
    <scope>NUCLEOTIDE SEQUENCE [LARGE SCALE GENOMIC DNA]</scope>
    <source>
        <strain evidence="1 2">NML 150081</strain>
    </source>
</reference>
<keyword evidence="2" id="KW-1185">Reference proteome</keyword>
<gene>
    <name evidence="1" type="ORF">CGZ91_08425</name>
</gene>
<evidence type="ECO:0000313" key="2">
    <source>
        <dbReference type="Proteomes" id="UP000216300"/>
    </source>
</evidence>
<dbReference type="EMBL" id="NMVJ01000007">
    <property type="protein sequence ID" value="OYN90186.1"/>
    <property type="molecule type" value="Genomic_DNA"/>
</dbReference>
<comment type="caution">
    <text evidence="1">The sequence shown here is derived from an EMBL/GenBank/DDBJ whole genome shotgun (WGS) entry which is preliminary data.</text>
</comment>
<sequence length="386" mass="40898">MIAALAIVLTTGCTPTLPFTTSRDFSSLSWPGVAPTGDTLAPADLGLSAPSLEIEVSSMATHVAADGIVHVTDPGRGRDLVVEMTGWDGHQRWRAEVPGLADREGLTLRTSVDSGLGVVAIWWGVGEPDDTVWAELVSDITWFELDSGRSGTIVTSVVAGESAWTHSTLVGYFSGPADSNAISFMAHLDADLNPVESWAGAYPPGSSILGAVAGQPVWSRLQLGDHEWIFVGDTMVAEDPSWLVWGGDTFVAEELPDGRRLLVTGWDGRVRAETTGACSLSEMLMVGLGGEVISGNLVHLPELGRTVCLDRWIPPGAQVSSVTPDGTVFSVRHNEVYLTTIGQPAVHLTGLSDAPIVTPTHLVFVEDSRGTRRITAYAIGDLQLPV</sequence>
<organism evidence="1 2">
    <name type="scientific">Parenemella sanctibonifatiensis</name>
    <dbReference type="NCBI Taxonomy" id="2016505"/>
    <lineage>
        <taxon>Bacteria</taxon>
        <taxon>Bacillati</taxon>
        <taxon>Actinomycetota</taxon>
        <taxon>Actinomycetes</taxon>
        <taxon>Propionibacteriales</taxon>
        <taxon>Propionibacteriaceae</taxon>
        <taxon>Parenemella</taxon>
    </lineage>
</organism>
<dbReference type="Proteomes" id="UP000216300">
    <property type="component" value="Unassembled WGS sequence"/>
</dbReference>
<name>A0A255EF72_9ACTN</name>
<proteinExistence type="predicted"/>
<protein>
    <submittedName>
        <fullName evidence="1">Uncharacterized protein</fullName>
    </submittedName>
</protein>
<dbReference type="AlphaFoldDB" id="A0A255EF72"/>
<evidence type="ECO:0000313" key="1">
    <source>
        <dbReference type="EMBL" id="OYN90186.1"/>
    </source>
</evidence>
<accession>A0A255EF72</accession>